<protein>
    <submittedName>
        <fullName evidence="2">Glycosyltransferase family 2 protein</fullName>
    </submittedName>
</protein>
<feature type="domain" description="Glycosyltransferase 2-like" evidence="1">
    <location>
        <begin position="5"/>
        <end position="161"/>
    </location>
</feature>
<keyword evidence="3" id="KW-1185">Reference proteome</keyword>
<dbReference type="Pfam" id="PF00535">
    <property type="entry name" value="Glycos_transf_2"/>
    <property type="match status" value="1"/>
</dbReference>
<evidence type="ECO:0000259" key="1">
    <source>
        <dbReference type="Pfam" id="PF00535"/>
    </source>
</evidence>
<dbReference type="AlphaFoldDB" id="A0AAE3DQN1"/>
<comment type="caution">
    <text evidence="2">The sequence shown here is derived from an EMBL/GenBank/DDBJ whole genome shotgun (WGS) entry which is preliminary data.</text>
</comment>
<dbReference type="CDD" id="cd04179">
    <property type="entry name" value="DPM_DPG-synthase_like"/>
    <property type="match status" value="1"/>
</dbReference>
<sequence>MKLLLIIPAYNEEECIENVINNITKNYSQFDYVVVNDGSKDRTSEICHENGYNIIDLPVNLGLAGAFQTGMKYAYYNNYDYAIQFDADGQHRPEYIEKMYKEILKGYDIVIGSRFVTEKKPFTARMIGNRLISWGIKVTTGKRITDPTSGMRLFGRSVLKEFANNINYGPEPDTISFLIKKGCKVSEVQVSMNERETGESYLNVTKSIIYMLRMMISILIMQNFRERPKR</sequence>
<evidence type="ECO:0000313" key="2">
    <source>
        <dbReference type="EMBL" id="MCC2188703.1"/>
    </source>
</evidence>
<dbReference type="EMBL" id="JAJEPR010000003">
    <property type="protein sequence ID" value="MCC2188703.1"/>
    <property type="molecule type" value="Genomic_DNA"/>
</dbReference>
<dbReference type="PANTHER" id="PTHR48090:SF7">
    <property type="entry name" value="RFBJ PROTEIN"/>
    <property type="match status" value="1"/>
</dbReference>
<proteinExistence type="predicted"/>
<reference evidence="2 3" key="1">
    <citation type="submission" date="2021-10" db="EMBL/GenBank/DDBJ databases">
        <title>Anaerobic single-cell dispensing facilitates the cultivation of human gut bacteria.</title>
        <authorList>
            <person name="Afrizal A."/>
        </authorList>
    </citation>
    <scope>NUCLEOTIDE SEQUENCE [LARGE SCALE GENOMIC DNA]</scope>
    <source>
        <strain evidence="2 3">CLA-AA-H277</strain>
    </source>
</reference>
<dbReference type="Gene3D" id="3.90.550.10">
    <property type="entry name" value="Spore Coat Polysaccharide Biosynthesis Protein SpsA, Chain A"/>
    <property type="match status" value="1"/>
</dbReference>
<dbReference type="PANTHER" id="PTHR48090">
    <property type="entry name" value="UNDECAPRENYL-PHOSPHATE 4-DEOXY-4-FORMAMIDO-L-ARABINOSE TRANSFERASE-RELATED"/>
    <property type="match status" value="1"/>
</dbReference>
<dbReference type="InterPro" id="IPR001173">
    <property type="entry name" value="Glyco_trans_2-like"/>
</dbReference>
<dbReference type="RefSeq" id="WP_227614213.1">
    <property type="nucleotide sequence ID" value="NZ_JAJEPR010000003.1"/>
</dbReference>
<dbReference type="SUPFAM" id="SSF53448">
    <property type="entry name" value="Nucleotide-diphospho-sugar transferases"/>
    <property type="match status" value="1"/>
</dbReference>
<dbReference type="InterPro" id="IPR029044">
    <property type="entry name" value="Nucleotide-diphossugar_trans"/>
</dbReference>
<accession>A0AAE3DQN1</accession>
<dbReference type="InterPro" id="IPR050256">
    <property type="entry name" value="Glycosyltransferase_2"/>
</dbReference>
<organism evidence="2 3">
    <name type="scientific">Fusicatenibacter faecihominis</name>
    <dbReference type="NCBI Taxonomy" id="2881276"/>
    <lineage>
        <taxon>Bacteria</taxon>
        <taxon>Bacillati</taxon>
        <taxon>Bacillota</taxon>
        <taxon>Clostridia</taxon>
        <taxon>Lachnospirales</taxon>
        <taxon>Lachnospiraceae</taxon>
        <taxon>Fusicatenibacter</taxon>
    </lineage>
</organism>
<dbReference type="Proteomes" id="UP001197875">
    <property type="component" value="Unassembled WGS sequence"/>
</dbReference>
<name>A0AAE3DQN1_9FIRM</name>
<evidence type="ECO:0000313" key="3">
    <source>
        <dbReference type="Proteomes" id="UP001197875"/>
    </source>
</evidence>
<gene>
    <name evidence="2" type="ORF">LKD71_02500</name>
</gene>